<dbReference type="KEGG" id="htq:FRZ44_30720"/>
<protein>
    <submittedName>
        <fullName evidence="2">Uncharacterized protein</fullName>
    </submittedName>
</protein>
<dbReference type="InterPro" id="IPR045442">
    <property type="entry name" value="DUF6505"/>
</dbReference>
<evidence type="ECO:0000313" key="2">
    <source>
        <dbReference type="EMBL" id="QEX17769.1"/>
    </source>
</evidence>
<evidence type="ECO:0000313" key="3">
    <source>
        <dbReference type="Proteomes" id="UP000326202"/>
    </source>
</evidence>
<accession>A0A5J6MKA0</accession>
<sequence>MFSEDELAMLDGKRRAAFRSGFLGIPSLGWSTLAQIVSVGPHDRAAAVEMLTRCLQDRFGAPDLAAARTAAEMEFEFAGSLCSQSPGTLIGLQRHFENDAIRESFRVLSRRTGAAPLQGFSVLEAEELDEGEAPDGSAAPESGGRG</sequence>
<organism evidence="2 3">
    <name type="scientific">Hypericibacter terrae</name>
    <dbReference type="NCBI Taxonomy" id="2602015"/>
    <lineage>
        <taxon>Bacteria</taxon>
        <taxon>Pseudomonadati</taxon>
        <taxon>Pseudomonadota</taxon>
        <taxon>Alphaproteobacteria</taxon>
        <taxon>Rhodospirillales</taxon>
        <taxon>Dongiaceae</taxon>
        <taxon>Hypericibacter</taxon>
    </lineage>
</organism>
<reference evidence="2 3" key="1">
    <citation type="submission" date="2019-08" db="EMBL/GenBank/DDBJ databases">
        <title>Hyperibacter terrae gen. nov., sp. nov. and Hyperibacter viscosus sp. nov., two new members in the family Rhodospirillaceae isolated from the rhizosphere of Hypericum perforatum.</title>
        <authorList>
            <person name="Noviana Z."/>
        </authorList>
    </citation>
    <scope>NUCLEOTIDE SEQUENCE [LARGE SCALE GENOMIC DNA]</scope>
    <source>
        <strain evidence="2 3">R5913</strain>
    </source>
</reference>
<proteinExistence type="predicted"/>
<dbReference type="Pfam" id="PF20115">
    <property type="entry name" value="DUF6505"/>
    <property type="match status" value="1"/>
</dbReference>
<dbReference type="EMBL" id="CP042906">
    <property type="protein sequence ID" value="QEX17769.1"/>
    <property type="molecule type" value="Genomic_DNA"/>
</dbReference>
<name>A0A5J6MKA0_9PROT</name>
<feature type="region of interest" description="Disordered" evidence="1">
    <location>
        <begin position="125"/>
        <end position="146"/>
    </location>
</feature>
<keyword evidence="3" id="KW-1185">Reference proteome</keyword>
<gene>
    <name evidence="2" type="ORF">FRZ44_30720</name>
</gene>
<dbReference type="AlphaFoldDB" id="A0A5J6MKA0"/>
<evidence type="ECO:0000256" key="1">
    <source>
        <dbReference type="SAM" id="MobiDB-lite"/>
    </source>
</evidence>
<dbReference type="Proteomes" id="UP000326202">
    <property type="component" value="Chromosome"/>
</dbReference>